<proteinExistence type="predicted"/>
<name>A0A5N6RNA0_9ROSI</name>
<evidence type="ECO:0000256" key="1">
    <source>
        <dbReference type="SAM" id="MobiDB-lite"/>
    </source>
</evidence>
<keyword evidence="3" id="KW-1185">Reference proteome</keyword>
<feature type="compositionally biased region" description="Basic and acidic residues" evidence="1">
    <location>
        <begin position="53"/>
        <end position="68"/>
    </location>
</feature>
<dbReference type="Proteomes" id="UP000327013">
    <property type="component" value="Chromosome 8"/>
</dbReference>
<protein>
    <submittedName>
        <fullName evidence="2">Uncharacterized protein</fullName>
    </submittedName>
</protein>
<accession>A0A5N6RNA0</accession>
<sequence length="84" mass="8860">MQTIARSFASSVAASEEIDKNTARLRSNAGSSASSFAVAETCTSPAAQGNQPAEHHKSCDSRHPAVEDIKDMPNTLTKEIVSNV</sequence>
<dbReference type="EMBL" id="CM017328">
    <property type="protein sequence ID" value="KAE8123926.1"/>
    <property type="molecule type" value="Genomic_DNA"/>
</dbReference>
<feature type="region of interest" description="Disordered" evidence="1">
    <location>
        <begin position="43"/>
        <end position="68"/>
    </location>
</feature>
<organism evidence="2 3">
    <name type="scientific">Carpinus fangiana</name>
    <dbReference type="NCBI Taxonomy" id="176857"/>
    <lineage>
        <taxon>Eukaryota</taxon>
        <taxon>Viridiplantae</taxon>
        <taxon>Streptophyta</taxon>
        <taxon>Embryophyta</taxon>
        <taxon>Tracheophyta</taxon>
        <taxon>Spermatophyta</taxon>
        <taxon>Magnoliopsida</taxon>
        <taxon>eudicotyledons</taxon>
        <taxon>Gunneridae</taxon>
        <taxon>Pentapetalae</taxon>
        <taxon>rosids</taxon>
        <taxon>fabids</taxon>
        <taxon>Fagales</taxon>
        <taxon>Betulaceae</taxon>
        <taxon>Carpinus</taxon>
    </lineage>
</organism>
<evidence type="ECO:0000313" key="2">
    <source>
        <dbReference type="EMBL" id="KAE8123926.1"/>
    </source>
</evidence>
<evidence type="ECO:0000313" key="3">
    <source>
        <dbReference type="Proteomes" id="UP000327013"/>
    </source>
</evidence>
<dbReference type="AlphaFoldDB" id="A0A5N6RNA0"/>
<gene>
    <name evidence="2" type="ORF">FH972_018841</name>
</gene>
<reference evidence="2 3" key="1">
    <citation type="submission" date="2019-06" db="EMBL/GenBank/DDBJ databases">
        <title>A chromosomal-level reference genome of Carpinus fangiana (Coryloideae, Betulaceae).</title>
        <authorList>
            <person name="Yang X."/>
            <person name="Wang Z."/>
            <person name="Zhang L."/>
            <person name="Hao G."/>
            <person name="Liu J."/>
            <person name="Yang Y."/>
        </authorList>
    </citation>
    <scope>NUCLEOTIDE SEQUENCE [LARGE SCALE GENOMIC DNA]</scope>
    <source>
        <strain evidence="2">Cfa_2016G</strain>
        <tissue evidence="2">Leaf</tissue>
    </source>
</reference>